<evidence type="ECO:0000313" key="2">
    <source>
        <dbReference type="EMBL" id="GFO61731.1"/>
    </source>
</evidence>
<keyword evidence="3" id="KW-1185">Reference proteome</keyword>
<comment type="caution">
    <text evidence="2">The sequence shown here is derived from an EMBL/GenBank/DDBJ whole genome shotgun (WGS) entry which is preliminary data.</text>
</comment>
<dbReference type="Pfam" id="PF04909">
    <property type="entry name" value="Amidohydro_2"/>
    <property type="match status" value="1"/>
</dbReference>
<evidence type="ECO:0000259" key="1">
    <source>
        <dbReference type="Pfam" id="PF04909"/>
    </source>
</evidence>
<dbReference type="Gene3D" id="3.20.20.140">
    <property type="entry name" value="Metal-dependent hydrolases"/>
    <property type="match status" value="1"/>
</dbReference>
<evidence type="ECO:0000313" key="3">
    <source>
        <dbReference type="Proteomes" id="UP000556026"/>
    </source>
</evidence>
<protein>
    <recommendedName>
        <fullName evidence="1">Amidohydrolase-related domain-containing protein</fullName>
    </recommendedName>
</protein>
<dbReference type="AlphaFoldDB" id="A0A6V8MP12"/>
<organism evidence="2 3">
    <name type="scientific">Geomonas silvestris</name>
    <dbReference type="NCBI Taxonomy" id="2740184"/>
    <lineage>
        <taxon>Bacteria</taxon>
        <taxon>Pseudomonadati</taxon>
        <taxon>Thermodesulfobacteriota</taxon>
        <taxon>Desulfuromonadia</taxon>
        <taxon>Geobacterales</taxon>
        <taxon>Geobacteraceae</taxon>
        <taxon>Geomonas</taxon>
    </lineage>
</organism>
<gene>
    <name evidence="2" type="ORF">GMST_40560</name>
</gene>
<proteinExistence type="predicted"/>
<accession>A0A6V8MP12</accession>
<feature type="domain" description="Amidohydrolase-related" evidence="1">
    <location>
        <begin position="47"/>
        <end position="228"/>
    </location>
</feature>
<dbReference type="GO" id="GO:0016787">
    <property type="term" value="F:hydrolase activity"/>
    <property type="evidence" value="ECO:0007669"/>
    <property type="project" value="InterPro"/>
</dbReference>
<dbReference type="InterPro" id="IPR006680">
    <property type="entry name" value="Amidohydro-rel"/>
</dbReference>
<dbReference type="Proteomes" id="UP000556026">
    <property type="component" value="Unassembled WGS sequence"/>
</dbReference>
<reference evidence="3" key="1">
    <citation type="submission" date="2020-06" db="EMBL/GenBank/DDBJ databases">
        <title>Draft genomic sequence of Geomonas sp. Red330.</title>
        <authorList>
            <person name="Itoh H."/>
            <person name="Zhenxing X."/>
            <person name="Ushijima N."/>
            <person name="Masuda Y."/>
            <person name="Shiratori Y."/>
            <person name="Senoo K."/>
        </authorList>
    </citation>
    <scope>NUCLEOTIDE SEQUENCE [LARGE SCALE GENOMIC DNA]</scope>
    <source>
        <strain evidence="3">Red330</strain>
    </source>
</reference>
<dbReference type="InterPro" id="IPR032466">
    <property type="entry name" value="Metal_Hydrolase"/>
</dbReference>
<name>A0A6V8MP12_9BACT</name>
<dbReference type="SUPFAM" id="SSF51556">
    <property type="entry name" value="Metallo-dependent hydrolases"/>
    <property type="match status" value="1"/>
</dbReference>
<sequence length="280" mass="31386">MLLKKVYSYVGAKVFSDQMDVGGIDKVLLLPVASELSNAAQFENRLRWVTHHYPDRDRFAIAGSVPGSIPTEGLQNYILNLQATFNIRAIKCHPVVTGIDLSRPARKQWLEELVRSCGQCGLPLILHSGRNNPYWGGRRTNCAALENLRNINFSASKAPVVIAHAGFHRCKMSDILCEGMPLLKNLLNTHDNLFVDISGLTFEPLKVVIEQLPTSRILFGSDALYEPQWEAVILTLHALKAKGRRIEQDFIQYASVNPRSLIFEEKKHVKYSADQVPSVP</sequence>
<dbReference type="EMBL" id="BLXX01000019">
    <property type="protein sequence ID" value="GFO61731.1"/>
    <property type="molecule type" value="Genomic_DNA"/>
</dbReference>